<evidence type="ECO:0000313" key="4">
    <source>
        <dbReference type="EMBL" id="KRO41415.1"/>
    </source>
</evidence>
<dbReference type="EMBL" id="LIAV01000002">
    <property type="protein sequence ID" value="KRO41415.1"/>
    <property type="molecule type" value="Genomic_DNA"/>
</dbReference>
<dbReference type="SUPFAM" id="SSF52833">
    <property type="entry name" value="Thioredoxin-like"/>
    <property type="match status" value="1"/>
</dbReference>
<dbReference type="Pfam" id="PF01323">
    <property type="entry name" value="DSBA"/>
    <property type="match status" value="1"/>
</dbReference>
<organism evidence="4 5">
    <name type="scientific">SAR86 cluster bacterium BACL1 MAG-120920-bin57</name>
    <dbReference type="NCBI Taxonomy" id="1655571"/>
    <lineage>
        <taxon>Bacteria</taxon>
        <taxon>Pseudomonadati</taxon>
        <taxon>Pseudomonadota</taxon>
        <taxon>Gammaproteobacteria</taxon>
        <taxon>SAR86 cluster</taxon>
    </lineage>
</organism>
<sequence>MNVDFIFDFASPNAYLCHKAITELEKNHEVKFNYIPCLLGGIFKLTNNQAPMIAFGEIPNKMKYEFDTAFNRFLKQHQIKNFCMNEHFPVNTLLILRGAIVAQKNNFFESYVDVVMIGMWERSLKLDNAETLHELLTQYDCPADLLIEQISNPEIKAELINNTNQAVEKGVFGIPSFFIDDELYFGKESLREIKDMLLESSETF</sequence>
<dbReference type="Proteomes" id="UP000050874">
    <property type="component" value="Unassembled WGS sequence"/>
</dbReference>
<evidence type="ECO:0000256" key="1">
    <source>
        <dbReference type="PIRNR" id="PIRNR006386"/>
    </source>
</evidence>
<evidence type="ECO:0000256" key="2">
    <source>
        <dbReference type="PIRSR" id="PIRSR006386-1"/>
    </source>
</evidence>
<feature type="domain" description="DSBA-like thioredoxin" evidence="3">
    <location>
        <begin position="3"/>
        <end position="196"/>
    </location>
</feature>
<dbReference type="InterPro" id="IPR051924">
    <property type="entry name" value="GST_Kappa/NadH"/>
</dbReference>
<accession>A0A0R2PTH7</accession>
<feature type="active site" description="Nucleophile" evidence="2">
    <location>
        <position position="11"/>
    </location>
</feature>
<dbReference type="PANTHER" id="PTHR42943">
    <property type="entry name" value="GLUTATHIONE S-TRANSFERASE KAPPA"/>
    <property type="match status" value="1"/>
</dbReference>
<dbReference type="EC" id="5.99.1.4" evidence="1"/>
<dbReference type="InterPro" id="IPR044087">
    <property type="entry name" value="NahD-like"/>
</dbReference>
<dbReference type="Gene3D" id="3.40.30.10">
    <property type="entry name" value="Glutaredoxin"/>
    <property type="match status" value="1"/>
</dbReference>
<comment type="catalytic activity">
    <reaction evidence="1">
        <text>2-hydroxychromene-2-carboxylate = (3E)-4-(2-hydroxyphenyl)-2-oxobut-3-enoate</text>
        <dbReference type="Rhea" id="RHEA:27401"/>
        <dbReference type="ChEBI" id="CHEBI:59350"/>
        <dbReference type="ChEBI" id="CHEBI:59353"/>
        <dbReference type="EC" id="5.99.1.4"/>
    </reaction>
</comment>
<gene>
    <name evidence="4" type="ORF">ABR63_06705</name>
</gene>
<dbReference type="PANTHER" id="PTHR42943:SF2">
    <property type="entry name" value="GLUTATHIONE S-TRANSFERASE KAPPA 1"/>
    <property type="match status" value="1"/>
</dbReference>
<dbReference type="PIRSF" id="PIRSF006386">
    <property type="entry name" value="HCCAis_GSTk"/>
    <property type="match status" value="1"/>
</dbReference>
<name>A0A0R2PTH7_9GAMM</name>
<proteinExistence type="inferred from homology"/>
<dbReference type="InterPro" id="IPR014440">
    <property type="entry name" value="HCCAis_GSTk"/>
</dbReference>
<dbReference type="CDD" id="cd03022">
    <property type="entry name" value="DsbA_HCCA_Iso"/>
    <property type="match status" value="1"/>
</dbReference>
<dbReference type="GO" id="GO:0004364">
    <property type="term" value="F:glutathione transferase activity"/>
    <property type="evidence" value="ECO:0007669"/>
    <property type="project" value="TreeGrafter"/>
</dbReference>
<dbReference type="AlphaFoldDB" id="A0A0R2PTH7"/>
<protein>
    <recommendedName>
        <fullName evidence="1">2-hydroxychromene-2-carboxylate isomerase</fullName>
        <ecNumber evidence="1">5.99.1.4</ecNumber>
    </recommendedName>
</protein>
<keyword evidence="1" id="KW-0413">Isomerase</keyword>
<dbReference type="InterPro" id="IPR036249">
    <property type="entry name" value="Thioredoxin-like_sf"/>
</dbReference>
<dbReference type="GO" id="GO:0004602">
    <property type="term" value="F:glutathione peroxidase activity"/>
    <property type="evidence" value="ECO:0007669"/>
    <property type="project" value="TreeGrafter"/>
</dbReference>
<dbReference type="InterPro" id="IPR001853">
    <property type="entry name" value="DSBA-like_thioredoxin_dom"/>
</dbReference>
<evidence type="ECO:0000259" key="3">
    <source>
        <dbReference type="Pfam" id="PF01323"/>
    </source>
</evidence>
<evidence type="ECO:0000313" key="5">
    <source>
        <dbReference type="Proteomes" id="UP000050874"/>
    </source>
</evidence>
<comment type="similarity">
    <text evidence="1">Belongs to the GST superfamily. NadH family.</text>
</comment>
<reference evidence="5" key="1">
    <citation type="submission" date="2015-10" db="EMBL/GenBank/DDBJ databases">
        <title>Metagenome-Assembled Genomes uncover a global brackish microbiome.</title>
        <authorList>
            <person name="Hugerth L.W."/>
            <person name="Larsson J."/>
            <person name="Alneberg J."/>
            <person name="Lindh M.V."/>
            <person name="Legrand C."/>
            <person name="Pinhassi J."/>
            <person name="Andersson A."/>
        </authorList>
    </citation>
    <scope>NUCLEOTIDE SEQUENCE [LARGE SCALE GENOMIC DNA]</scope>
</reference>
<comment type="caution">
    <text evidence="4">The sequence shown here is derived from an EMBL/GenBank/DDBJ whole genome shotgun (WGS) entry which is preliminary data.</text>
</comment>
<dbReference type="GO" id="GO:0006749">
    <property type="term" value="P:glutathione metabolic process"/>
    <property type="evidence" value="ECO:0007669"/>
    <property type="project" value="TreeGrafter"/>
</dbReference>
<dbReference type="GO" id="GO:1901170">
    <property type="term" value="P:naphthalene catabolic process"/>
    <property type="evidence" value="ECO:0007669"/>
    <property type="project" value="InterPro"/>
</dbReference>
<dbReference type="GO" id="GO:0018845">
    <property type="term" value="F:2-hydroxychromene-2-carboxylate isomerase activity"/>
    <property type="evidence" value="ECO:0007669"/>
    <property type="project" value="UniProtKB-UniRule"/>
</dbReference>